<dbReference type="GO" id="GO:0016491">
    <property type="term" value="F:oxidoreductase activity"/>
    <property type="evidence" value="ECO:0007669"/>
    <property type="project" value="InterPro"/>
</dbReference>
<sequence length="338" mass="37558">MEKGQDSNDRRAGEVRSAVEAATWAPSVHNTQPWLFSFGGDRISLRADGDRRLGVADPDGREMLISCGAALFTLRVAVRDLGYEPEVRVLPDPDRPHLLADLYLGARTRSRSDDNSRLFEQIRRRRTHRGAFKPEPVGDALLTLLRQEAQREGAMLRVLEDQYSRNAVAALTVAAENMHHLSPSYAGELARWAPSPGSTRQEGVPESAYPREAPPTDPHFPARDFARGHGWGTEPSILDWLEEPVAGVACTLSTKEDRPVDWLRAGQAMQRVLLRATQHGDVAAAFHTQALEVPGLRELIQTRFCAGDHPQMVLRLGTVGDKFETVRRPVEQVLTEES</sequence>
<evidence type="ECO:0000313" key="2">
    <source>
        <dbReference type="EMBL" id="MBO2446042.1"/>
    </source>
</evidence>
<dbReference type="PANTHER" id="PTHR23026">
    <property type="entry name" value="NADPH NITROREDUCTASE"/>
    <property type="match status" value="1"/>
</dbReference>
<evidence type="ECO:0000256" key="1">
    <source>
        <dbReference type="SAM" id="MobiDB-lite"/>
    </source>
</evidence>
<dbReference type="AlphaFoldDB" id="A0A939P6T9"/>
<protein>
    <recommendedName>
        <fullName evidence="4">Nitroreductase</fullName>
    </recommendedName>
</protein>
<gene>
    <name evidence="2" type="ORF">J4573_03000</name>
</gene>
<dbReference type="Proteomes" id="UP000669179">
    <property type="component" value="Unassembled WGS sequence"/>
</dbReference>
<dbReference type="Gene3D" id="3.40.109.10">
    <property type="entry name" value="NADH Oxidase"/>
    <property type="match status" value="1"/>
</dbReference>
<reference evidence="2" key="1">
    <citation type="submission" date="2021-03" db="EMBL/GenBank/DDBJ databases">
        <authorList>
            <person name="Kanchanasin P."/>
            <person name="Saeng-In P."/>
            <person name="Phongsopitanun W."/>
            <person name="Yuki M."/>
            <person name="Kudo T."/>
            <person name="Ohkuma M."/>
            <person name="Tanasupawat S."/>
        </authorList>
    </citation>
    <scope>NUCLEOTIDE SEQUENCE</scope>
    <source>
        <strain evidence="2">GKU 128</strain>
    </source>
</reference>
<dbReference type="NCBIfam" id="NF047509">
    <property type="entry name" value="Rv3131_FMN_oxido"/>
    <property type="match status" value="1"/>
</dbReference>
<dbReference type="InterPro" id="IPR000415">
    <property type="entry name" value="Nitroreductase-like"/>
</dbReference>
<organism evidence="2 3">
    <name type="scientific">Actinomadura barringtoniae</name>
    <dbReference type="NCBI Taxonomy" id="1427535"/>
    <lineage>
        <taxon>Bacteria</taxon>
        <taxon>Bacillati</taxon>
        <taxon>Actinomycetota</taxon>
        <taxon>Actinomycetes</taxon>
        <taxon>Streptosporangiales</taxon>
        <taxon>Thermomonosporaceae</taxon>
        <taxon>Actinomadura</taxon>
    </lineage>
</organism>
<dbReference type="EMBL" id="JAGEOJ010000001">
    <property type="protein sequence ID" value="MBO2446042.1"/>
    <property type="molecule type" value="Genomic_DNA"/>
</dbReference>
<evidence type="ECO:0008006" key="4">
    <source>
        <dbReference type="Google" id="ProtNLM"/>
    </source>
</evidence>
<dbReference type="InterPro" id="IPR050627">
    <property type="entry name" value="Nitroreductase/BluB"/>
</dbReference>
<keyword evidence="3" id="KW-1185">Reference proteome</keyword>
<accession>A0A939P6T9</accession>
<proteinExistence type="predicted"/>
<feature type="region of interest" description="Disordered" evidence="1">
    <location>
        <begin position="192"/>
        <end position="226"/>
    </location>
</feature>
<name>A0A939P6T9_9ACTN</name>
<comment type="caution">
    <text evidence="2">The sequence shown here is derived from an EMBL/GenBank/DDBJ whole genome shotgun (WGS) entry which is preliminary data.</text>
</comment>
<evidence type="ECO:0000313" key="3">
    <source>
        <dbReference type="Proteomes" id="UP000669179"/>
    </source>
</evidence>
<dbReference type="PANTHER" id="PTHR23026:SF123">
    <property type="entry name" value="NAD(P)H NITROREDUCTASE RV3131-RELATED"/>
    <property type="match status" value="1"/>
</dbReference>
<dbReference type="SUPFAM" id="SSF55469">
    <property type="entry name" value="FMN-dependent nitroreductase-like"/>
    <property type="match status" value="2"/>
</dbReference>